<keyword evidence="3" id="KW-0645">Protease</keyword>
<dbReference type="EC" id="3.4.21.107" evidence="3"/>
<feature type="chain" id="PRO_5022200666" evidence="1">
    <location>
        <begin position="24"/>
        <end position="374"/>
    </location>
</feature>
<dbReference type="AlphaFoldDB" id="A0A517U1K5"/>
<name>A0A517U1K5_9BACT</name>
<dbReference type="PROSITE" id="PS50106">
    <property type="entry name" value="PDZ"/>
    <property type="match status" value="1"/>
</dbReference>
<dbReference type="SUPFAM" id="SSF50156">
    <property type="entry name" value="PDZ domain-like"/>
    <property type="match status" value="1"/>
</dbReference>
<dbReference type="InterPro" id="IPR001478">
    <property type="entry name" value="PDZ"/>
</dbReference>
<feature type="signal peptide" evidence="1">
    <location>
        <begin position="1"/>
        <end position="23"/>
    </location>
</feature>
<dbReference type="RefSeq" id="WP_145434248.1">
    <property type="nucleotide sequence ID" value="NZ_CP036339.1"/>
</dbReference>
<dbReference type="Pfam" id="PF13180">
    <property type="entry name" value="PDZ_2"/>
    <property type="match status" value="1"/>
</dbReference>
<organism evidence="3 4">
    <name type="scientific">Lacipirellula limnantheis</name>
    <dbReference type="NCBI Taxonomy" id="2528024"/>
    <lineage>
        <taxon>Bacteria</taxon>
        <taxon>Pseudomonadati</taxon>
        <taxon>Planctomycetota</taxon>
        <taxon>Planctomycetia</taxon>
        <taxon>Pirellulales</taxon>
        <taxon>Lacipirellulaceae</taxon>
        <taxon>Lacipirellula</taxon>
    </lineage>
</organism>
<dbReference type="InterPro" id="IPR036034">
    <property type="entry name" value="PDZ_sf"/>
</dbReference>
<keyword evidence="3" id="KW-0378">Hydrolase</keyword>
<protein>
    <submittedName>
        <fullName evidence="3">Serine protease Do-like HtrB</fullName>
        <ecNumber evidence="3">3.4.21.107</ecNumber>
    </submittedName>
</protein>
<accession>A0A517U1K5</accession>
<evidence type="ECO:0000313" key="4">
    <source>
        <dbReference type="Proteomes" id="UP000317909"/>
    </source>
</evidence>
<feature type="domain" description="PDZ" evidence="2">
    <location>
        <begin position="281"/>
        <end position="338"/>
    </location>
</feature>
<gene>
    <name evidence="3" type="primary">htrB</name>
    <name evidence="3" type="ORF">I41_37030</name>
</gene>
<evidence type="ECO:0000313" key="3">
    <source>
        <dbReference type="EMBL" id="QDT74506.1"/>
    </source>
</evidence>
<dbReference type="InterPro" id="IPR021109">
    <property type="entry name" value="Peptidase_aspartic_dom_sf"/>
</dbReference>
<reference evidence="3 4" key="1">
    <citation type="submission" date="2019-02" db="EMBL/GenBank/DDBJ databases">
        <title>Deep-cultivation of Planctomycetes and their phenomic and genomic characterization uncovers novel biology.</title>
        <authorList>
            <person name="Wiegand S."/>
            <person name="Jogler M."/>
            <person name="Boedeker C."/>
            <person name="Pinto D."/>
            <person name="Vollmers J."/>
            <person name="Rivas-Marin E."/>
            <person name="Kohn T."/>
            <person name="Peeters S.H."/>
            <person name="Heuer A."/>
            <person name="Rast P."/>
            <person name="Oberbeckmann S."/>
            <person name="Bunk B."/>
            <person name="Jeske O."/>
            <person name="Meyerdierks A."/>
            <person name="Storesund J.E."/>
            <person name="Kallscheuer N."/>
            <person name="Luecker S."/>
            <person name="Lage O.M."/>
            <person name="Pohl T."/>
            <person name="Merkel B.J."/>
            <person name="Hornburger P."/>
            <person name="Mueller R.-W."/>
            <person name="Bruemmer F."/>
            <person name="Labrenz M."/>
            <person name="Spormann A.M."/>
            <person name="Op den Camp H."/>
            <person name="Overmann J."/>
            <person name="Amann R."/>
            <person name="Jetten M.S.M."/>
            <person name="Mascher T."/>
            <person name="Medema M.H."/>
            <person name="Devos D.P."/>
            <person name="Kaster A.-K."/>
            <person name="Ovreas L."/>
            <person name="Rohde M."/>
            <person name="Galperin M.Y."/>
            <person name="Jogler C."/>
        </authorList>
    </citation>
    <scope>NUCLEOTIDE SEQUENCE [LARGE SCALE GENOMIC DNA]</scope>
    <source>
        <strain evidence="3 4">I41</strain>
    </source>
</reference>
<dbReference type="GO" id="GO:0006508">
    <property type="term" value="P:proteolysis"/>
    <property type="evidence" value="ECO:0007669"/>
    <property type="project" value="UniProtKB-KW"/>
</dbReference>
<evidence type="ECO:0000256" key="1">
    <source>
        <dbReference type="SAM" id="SignalP"/>
    </source>
</evidence>
<dbReference type="Gene3D" id="2.40.70.10">
    <property type="entry name" value="Acid Proteases"/>
    <property type="match status" value="2"/>
</dbReference>
<keyword evidence="1" id="KW-0732">Signal</keyword>
<dbReference type="EMBL" id="CP036339">
    <property type="protein sequence ID" value="QDT74506.1"/>
    <property type="molecule type" value="Genomic_DNA"/>
</dbReference>
<evidence type="ECO:0000259" key="2">
    <source>
        <dbReference type="PROSITE" id="PS50106"/>
    </source>
</evidence>
<keyword evidence="4" id="KW-1185">Reference proteome</keyword>
<dbReference type="SMART" id="SM00228">
    <property type="entry name" value="PDZ"/>
    <property type="match status" value="1"/>
</dbReference>
<sequence length="374" mass="41058" precursor="true">MSWLRRHLLLVVAVLGHTTPAYSSDVLAEFPISQFENDVVVIPVNVGDKEHLFVVDSGASRHVFDVGVKHLLHRQLPSVVVRAAEGSLEVERFAPPAFTIGKLPLNSPGSVWCADLSYVRAPSGIDVKGILGVPLFRAYIVQLDFENGKMRILSSDAEPLPEWGHPITVANADDLFPRLEIELGDGTRALCMIDTGSNGEIGLSTEQFNSLSATGFLTLDGETEFSTLGGTYRRRLGKLAMVRCGGNSQESVRVAETSGSNRLGLDYLRRYNVTFDCFRNTVYLTPNKLHRPTPPLGLTPLRTPEGMTVGRVEPNSPAFNAGFMVNDVIIEVNGKKVEKQPTAEIQSWFYADDEATVTVLRSGTSRTLNLRFEN</sequence>
<dbReference type="OrthoDB" id="279399at2"/>
<proteinExistence type="predicted"/>
<dbReference type="Proteomes" id="UP000317909">
    <property type="component" value="Chromosome"/>
</dbReference>
<dbReference type="GO" id="GO:0008233">
    <property type="term" value="F:peptidase activity"/>
    <property type="evidence" value="ECO:0007669"/>
    <property type="project" value="UniProtKB-KW"/>
</dbReference>
<dbReference type="Gene3D" id="2.30.42.10">
    <property type="match status" value="1"/>
</dbReference>
<dbReference type="KEGG" id="llh:I41_37030"/>